<organism evidence="1 2">
    <name type="scientific">Methylovulum psychrotolerans</name>
    <dbReference type="NCBI Taxonomy" id="1704499"/>
    <lineage>
        <taxon>Bacteria</taxon>
        <taxon>Pseudomonadati</taxon>
        <taxon>Pseudomonadota</taxon>
        <taxon>Gammaproteobacteria</taxon>
        <taxon>Methylococcales</taxon>
        <taxon>Methylococcaceae</taxon>
        <taxon>Methylovulum</taxon>
    </lineage>
</organism>
<name>A0A2S5CJR4_9GAMM</name>
<sequence length="326" mass="35529">MEKNPQRLNVTRFLSHYFSMSKQMKKSLLQQLVWLWLWAFSLPATAATLSLYVEDGVGGHIAALPTSVDCASGCLIEAPSDTLTSLFAIPDKGYRLQAWTGDCAATQGPLCTLKATDNHHIGVRFIKSAASAKPAKALLLLHGENERHTVWNEFAKQRFNNLCPIIYGGVVLGDDSSDPDNHVYCYRIAFGYYDLLAATASQSDGPATLVVAKPDKRVAYTRLGHEVRAAVLGITDRHPNVRLALVGQAQGILAAEAFLQTGSEQRKHVIGLLALQAQQDSNASRPTLMHPRTRRAATLSLTAAPEQDALLSSGLAQLTQSWWLAK</sequence>
<evidence type="ECO:0008006" key="3">
    <source>
        <dbReference type="Google" id="ProtNLM"/>
    </source>
</evidence>
<comment type="caution">
    <text evidence="1">The sequence shown here is derived from an EMBL/GenBank/DDBJ whole genome shotgun (WGS) entry which is preliminary data.</text>
</comment>
<evidence type="ECO:0000313" key="2">
    <source>
        <dbReference type="Proteomes" id="UP000237423"/>
    </source>
</evidence>
<protein>
    <recommendedName>
        <fullName evidence="3">Bacterial repeat domain-containing protein</fullName>
    </recommendedName>
</protein>
<dbReference type="Proteomes" id="UP000237423">
    <property type="component" value="Unassembled WGS sequence"/>
</dbReference>
<dbReference type="EMBL" id="PGFZ01000007">
    <property type="protein sequence ID" value="POZ51051.1"/>
    <property type="molecule type" value="Genomic_DNA"/>
</dbReference>
<gene>
    <name evidence="1" type="ORF">AADEFJLK_03009</name>
</gene>
<evidence type="ECO:0000313" key="1">
    <source>
        <dbReference type="EMBL" id="POZ51051.1"/>
    </source>
</evidence>
<reference evidence="1 2" key="1">
    <citation type="submission" date="2017-11" db="EMBL/GenBank/DDBJ databases">
        <title>Draft Genome Sequence of Methylobacter psychrotolerans Sph1T, an Obligate Methanotroph from Low-Temperature Environments.</title>
        <authorList>
            <person name="Oshkin I.Y."/>
            <person name="Miroshnikov K."/>
            <person name="Belova S.E."/>
            <person name="Korzhenkov A."/>
            <person name="Toshchakov S.V."/>
            <person name="Dedysh S.N."/>
        </authorList>
    </citation>
    <scope>NUCLEOTIDE SEQUENCE [LARGE SCALE GENOMIC DNA]</scope>
    <source>
        <strain evidence="1 2">Sph1</strain>
    </source>
</reference>
<accession>A0A2S5CJR4</accession>
<proteinExistence type="predicted"/>
<dbReference type="AlphaFoldDB" id="A0A2S5CJR4"/>